<evidence type="ECO:0000313" key="3">
    <source>
        <dbReference type="Proteomes" id="UP000694892"/>
    </source>
</evidence>
<keyword evidence="1" id="KW-0812">Transmembrane</keyword>
<gene>
    <name evidence="2" type="ORF">XELAEV_18005974mg</name>
</gene>
<accession>A0A974DY02</accession>
<dbReference type="AlphaFoldDB" id="A0A974DY02"/>
<dbReference type="EMBL" id="CM004466">
    <property type="protein sequence ID" value="OCU00200.1"/>
    <property type="molecule type" value="Genomic_DNA"/>
</dbReference>
<name>A0A974DY02_XENLA</name>
<dbReference type="Proteomes" id="UP000694892">
    <property type="component" value="Chromosome 1L"/>
</dbReference>
<organism evidence="2 3">
    <name type="scientific">Xenopus laevis</name>
    <name type="common">African clawed frog</name>
    <dbReference type="NCBI Taxonomy" id="8355"/>
    <lineage>
        <taxon>Eukaryota</taxon>
        <taxon>Metazoa</taxon>
        <taxon>Chordata</taxon>
        <taxon>Craniata</taxon>
        <taxon>Vertebrata</taxon>
        <taxon>Euteleostomi</taxon>
        <taxon>Amphibia</taxon>
        <taxon>Batrachia</taxon>
        <taxon>Anura</taxon>
        <taxon>Pipoidea</taxon>
        <taxon>Pipidae</taxon>
        <taxon>Xenopodinae</taxon>
        <taxon>Xenopus</taxon>
        <taxon>Xenopus</taxon>
    </lineage>
</organism>
<evidence type="ECO:0000313" key="2">
    <source>
        <dbReference type="EMBL" id="OCU00200.1"/>
    </source>
</evidence>
<reference evidence="3" key="1">
    <citation type="journal article" date="2016" name="Nature">
        <title>Genome evolution in the allotetraploid frog Xenopus laevis.</title>
        <authorList>
            <person name="Session A.M."/>
            <person name="Uno Y."/>
            <person name="Kwon T."/>
            <person name="Chapman J.A."/>
            <person name="Toyoda A."/>
            <person name="Takahashi S."/>
            <person name="Fukui A."/>
            <person name="Hikosaka A."/>
            <person name="Suzuki A."/>
            <person name="Kondo M."/>
            <person name="van Heeringen S.J."/>
            <person name="Quigley I."/>
            <person name="Heinz S."/>
            <person name="Ogino H."/>
            <person name="Ochi H."/>
            <person name="Hellsten U."/>
            <person name="Lyons J.B."/>
            <person name="Simakov O."/>
            <person name="Putnam N."/>
            <person name="Stites J."/>
            <person name="Kuroki Y."/>
            <person name="Tanaka T."/>
            <person name="Michiue T."/>
            <person name="Watanabe M."/>
            <person name="Bogdanovic O."/>
            <person name="Lister R."/>
            <person name="Georgiou G."/>
            <person name="Paranjpe S.S."/>
            <person name="van Kruijsbergen I."/>
            <person name="Shu S."/>
            <person name="Carlson J."/>
            <person name="Kinoshita T."/>
            <person name="Ohta Y."/>
            <person name="Mawaribuchi S."/>
            <person name="Jenkins J."/>
            <person name="Grimwood J."/>
            <person name="Schmutz J."/>
            <person name="Mitros T."/>
            <person name="Mozaffari S.V."/>
            <person name="Suzuki Y."/>
            <person name="Haramoto Y."/>
            <person name="Yamamoto T.S."/>
            <person name="Takagi C."/>
            <person name="Heald R."/>
            <person name="Miller K."/>
            <person name="Haudenschild C."/>
            <person name="Kitzman J."/>
            <person name="Nakayama T."/>
            <person name="Izutsu Y."/>
            <person name="Robert J."/>
            <person name="Fortriede J."/>
            <person name="Burns K."/>
            <person name="Lotay V."/>
            <person name="Karimi K."/>
            <person name="Yasuoka Y."/>
            <person name="Dichmann D.S."/>
            <person name="Flajnik M.F."/>
            <person name="Houston D.W."/>
            <person name="Shendure J."/>
            <person name="DuPasquier L."/>
            <person name="Vize P.D."/>
            <person name="Zorn A.M."/>
            <person name="Ito M."/>
            <person name="Marcotte E.M."/>
            <person name="Wallingford J.B."/>
            <person name="Ito Y."/>
            <person name="Asashima M."/>
            <person name="Ueno N."/>
            <person name="Matsuda Y."/>
            <person name="Veenstra G.J."/>
            <person name="Fujiyama A."/>
            <person name="Harland R.M."/>
            <person name="Taira M."/>
            <person name="Rokhsar D.S."/>
        </authorList>
    </citation>
    <scope>NUCLEOTIDE SEQUENCE [LARGE SCALE GENOMIC DNA]</scope>
    <source>
        <strain evidence="3">J</strain>
    </source>
</reference>
<feature type="transmembrane region" description="Helical" evidence="1">
    <location>
        <begin position="37"/>
        <end position="56"/>
    </location>
</feature>
<evidence type="ECO:0000256" key="1">
    <source>
        <dbReference type="SAM" id="Phobius"/>
    </source>
</evidence>
<sequence length="91" mass="10358">MLSRMDHRGINVKLLADSILNLSKIVENWSSTSSNTGVSLTVILFISLVVYTNIWVSCYKVYILKFAQLAFQTYLASIFFTSINNKHTIHN</sequence>
<keyword evidence="1" id="KW-1133">Transmembrane helix</keyword>
<protein>
    <submittedName>
        <fullName evidence="2">Uncharacterized protein</fullName>
    </submittedName>
</protein>
<keyword evidence="1" id="KW-0472">Membrane</keyword>
<proteinExistence type="predicted"/>
<feature type="transmembrane region" description="Helical" evidence="1">
    <location>
        <begin position="62"/>
        <end position="83"/>
    </location>
</feature>